<evidence type="ECO:0000313" key="1">
    <source>
        <dbReference type="EMBL" id="ENZ30430.1"/>
    </source>
</evidence>
<organism evidence="2 3">
    <name type="scientific">Enterocloster bolteae 90B8</name>
    <dbReference type="NCBI Taxonomy" id="997897"/>
    <lineage>
        <taxon>Bacteria</taxon>
        <taxon>Bacillati</taxon>
        <taxon>Bacillota</taxon>
        <taxon>Clostridia</taxon>
        <taxon>Lachnospirales</taxon>
        <taxon>Lachnospiraceae</taxon>
        <taxon>Enterocloster</taxon>
    </lineage>
</organism>
<dbReference type="PATRIC" id="fig|997897.5.peg.6280"/>
<evidence type="ECO:0000313" key="2">
    <source>
        <dbReference type="EMBL" id="ENZ30431.1"/>
    </source>
</evidence>
<dbReference type="EMBL" id="AGYG01000045">
    <property type="protein sequence ID" value="ENZ30431.1"/>
    <property type="molecule type" value="Genomic_DNA"/>
</dbReference>
<dbReference type="EMBL" id="AGYG01000045">
    <property type="protein sequence ID" value="ENZ30430.1"/>
    <property type="molecule type" value="Genomic_DNA"/>
</dbReference>
<protein>
    <submittedName>
        <fullName evidence="2">Uncharacterized protein</fullName>
    </submittedName>
</protein>
<evidence type="ECO:0000313" key="3">
    <source>
        <dbReference type="Proteomes" id="UP000013041"/>
    </source>
</evidence>
<name>N9YS41_9FIRM</name>
<proteinExistence type="predicted"/>
<feature type="non-terminal residue" evidence="2">
    <location>
        <position position="1"/>
    </location>
</feature>
<dbReference type="Proteomes" id="UP000013041">
    <property type="component" value="Unassembled WGS sequence"/>
</dbReference>
<sequence>VNDFLSTDEETVLSGPMGKLLKEQLNVLNTKIDKKATIYRDQTDMGGKYDSNTVSVKWGTDSYGNYYIYILVDGTAVCALPGWTRLD</sequence>
<dbReference type="HOGENOM" id="CLU_2488519_0_0_9"/>
<comment type="caution">
    <text evidence="2">The sequence shown here is derived from an EMBL/GenBank/DDBJ whole genome shotgun (WGS) entry which is preliminary data.</text>
</comment>
<dbReference type="AlphaFoldDB" id="N9YS41"/>
<reference evidence="2 3" key="1">
    <citation type="submission" date="2013-01" db="EMBL/GenBank/DDBJ databases">
        <title>The Genome Sequence of Clostridium bolteae 90B8.</title>
        <authorList>
            <consortium name="The Broad Institute Genome Sequencing Platform"/>
            <person name="Earl A."/>
            <person name="Ward D."/>
            <person name="Feldgarden M."/>
            <person name="Gevers D."/>
            <person name="Courvalin P."/>
            <person name="Lambert T."/>
            <person name="Walker B."/>
            <person name="Young S.K."/>
            <person name="Zeng Q."/>
            <person name="Gargeya S."/>
            <person name="Fitzgerald M."/>
            <person name="Haas B."/>
            <person name="Abouelleil A."/>
            <person name="Alvarado L."/>
            <person name="Arachchi H.M."/>
            <person name="Berlin A.M."/>
            <person name="Chapman S.B."/>
            <person name="Dewar J."/>
            <person name="Goldberg J."/>
            <person name="Griggs A."/>
            <person name="Gujja S."/>
            <person name="Hansen M."/>
            <person name="Howarth C."/>
            <person name="Imamovic A."/>
            <person name="Larimer J."/>
            <person name="McCowan C."/>
            <person name="Murphy C."/>
            <person name="Neiman D."/>
            <person name="Pearson M."/>
            <person name="Priest M."/>
            <person name="Roberts A."/>
            <person name="Saif S."/>
            <person name="Shea T."/>
            <person name="Sisk P."/>
            <person name="Sykes S."/>
            <person name="Wortman J."/>
            <person name="Nusbaum C."/>
            <person name="Birren B."/>
        </authorList>
    </citation>
    <scope>NUCLEOTIDE SEQUENCE [LARGE SCALE GENOMIC DNA]</scope>
    <source>
        <strain evidence="2 3">90B8</strain>
    </source>
</reference>
<accession>N9YS41</accession>
<gene>
    <name evidence="1" type="ORF">HMPREF1097_06020</name>
    <name evidence="2" type="ORF">HMPREF1097_06021</name>
</gene>